<dbReference type="EMBL" id="JAINUF010000020">
    <property type="protein sequence ID" value="KAJ8335330.1"/>
    <property type="molecule type" value="Genomic_DNA"/>
</dbReference>
<feature type="compositionally biased region" description="Polar residues" evidence="1">
    <location>
        <begin position="469"/>
        <end position="481"/>
    </location>
</feature>
<feature type="region of interest" description="Disordered" evidence="1">
    <location>
        <begin position="25"/>
        <end position="50"/>
    </location>
</feature>
<feature type="region of interest" description="Disordered" evidence="1">
    <location>
        <begin position="105"/>
        <end position="154"/>
    </location>
</feature>
<accession>A0A9Q1EAS8</accession>
<feature type="compositionally biased region" description="Pro residues" evidence="1">
    <location>
        <begin position="311"/>
        <end position="331"/>
    </location>
</feature>
<dbReference type="Proteomes" id="UP001152622">
    <property type="component" value="Chromosome 20"/>
</dbReference>
<feature type="compositionally biased region" description="Basic and acidic residues" evidence="1">
    <location>
        <begin position="344"/>
        <end position="362"/>
    </location>
</feature>
<name>A0A9Q1EAS8_SYNKA</name>
<sequence>MAAFAEATRILFKIIQTTHHLQNTAVTGGKTVPPASLQRKMREQATLVRPASPTEDTMMKLAGNALNWLHTCMQILEEHYQEILQQLTERLKRIHLTNWPEAFQDMEDHGHSTPGPAPEPVPKRVASPETDNFPQKPCTYTEENTAASGGKTIPPASLQRKMRELATLVRPASPTEDTMVKLAGNALNWLHTCMQILEEHYREILRQLTEKLKRIHLRNWPEAFQVATRTWRTMDTEPQDRHQNQYRREWPALRPTTSPRSPAPTRRNGGYRRTAGRHGDWETEPQPLPQRRRRTTRGRSTTNHNHTPNPNSNPNPSTNPTPNPNPNPNPNFPGAKFQGGQGEHCSDRREDCSTSKPAKEDAGTGYPGEAGVPHRGHHDETGRKRTELAPHMYADPGRTLPGDTATTHGETEENPPQKLARSIPGGYQVGKEEVWKKTTPNHPGHSRKNNYTNKHSEEHYKHSLHKQQIRSTGRHPTTPTQDMEDHSHSTPGPAPEPVPKRVASPEADDFPQKPCTYTKEVQKNRGRPWGLGD</sequence>
<gene>
    <name evidence="2" type="ORF">SKAU_G00386720</name>
</gene>
<dbReference type="OrthoDB" id="8985805at2759"/>
<feature type="compositionally biased region" description="Low complexity" evidence="1">
    <location>
        <begin position="298"/>
        <end position="310"/>
    </location>
</feature>
<evidence type="ECO:0000313" key="2">
    <source>
        <dbReference type="EMBL" id="KAJ8335330.1"/>
    </source>
</evidence>
<reference evidence="2" key="1">
    <citation type="journal article" date="2023" name="Science">
        <title>Genome structures resolve the early diversification of teleost fishes.</title>
        <authorList>
            <person name="Parey E."/>
            <person name="Louis A."/>
            <person name="Montfort J."/>
            <person name="Bouchez O."/>
            <person name="Roques C."/>
            <person name="Iampietro C."/>
            <person name="Lluch J."/>
            <person name="Castinel A."/>
            <person name="Donnadieu C."/>
            <person name="Desvignes T."/>
            <person name="Floi Bucao C."/>
            <person name="Jouanno E."/>
            <person name="Wen M."/>
            <person name="Mejri S."/>
            <person name="Dirks R."/>
            <person name="Jansen H."/>
            <person name="Henkel C."/>
            <person name="Chen W.J."/>
            <person name="Zahm M."/>
            <person name="Cabau C."/>
            <person name="Klopp C."/>
            <person name="Thompson A.W."/>
            <person name="Robinson-Rechavi M."/>
            <person name="Braasch I."/>
            <person name="Lecointre G."/>
            <person name="Bobe J."/>
            <person name="Postlethwait J.H."/>
            <person name="Berthelot C."/>
            <person name="Roest Crollius H."/>
            <person name="Guiguen Y."/>
        </authorList>
    </citation>
    <scope>NUCLEOTIDE SEQUENCE</scope>
    <source>
        <strain evidence="2">WJC10195</strain>
    </source>
</reference>
<comment type="caution">
    <text evidence="2">The sequence shown here is derived from an EMBL/GenBank/DDBJ whole genome shotgun (WGS) entry which is preliminary data.</text>
</comment>
<feature type="compositionally biased region" description="Low complexity" evidence="1">
    <location>
        <begin position="254"/>
        <end position="267"/>
    </location>
</feature>
<proteinExistence type="predicted"/>
<organism evidence="2 3">
    <name type="scientific">Synaphobranchus kaupii</name>
    <name type="common">Kaup's arrowtooth eel</name>
    <dbReference type="NCBI Taxonomy" id="118154"/>
    <lineage>
        <taxon>Eukaryota</taxon>
        <taxon>Metazoa</taxon>
        <taxon>Chordata</taxon>
        <taxon>Craniata</taxon>
        <taxon>Vertebrata</taxon>
        <taxon>Euteleostomi</taxon>
        <taxon>Actinopterygii</taxon>
        <taxon>Neopterygii</taxon>
        <taxon>Teleostei</taxon>
        <taxon>Anguilliformes</taxon>
        <taxon>Synaphobranchidae</taxon>
        <taxon>Synaphobranchus</taxon>
    </lineage>
</organism>
<feature type="compositionally biased region" description="Basic and acidic residues" evidence="1">
    <location>
        <begin position="377"/>
        <end position="388"/>
    </location>
</feature>
<dbReference type="AlphaFoldDB" id="A0A9Q1EAS8"/>
<feature type="region of interest" description="Disordered" evidence="1">
    <location>
        <begin position="234"/>
        <end position="533"/>
    </location>
</feature>
<keyword evidence="3" id="KW-1185">Reference proteome</keyword>
<protein>
    <submittedName>
        <fullName evidence="2">Uncharacterized protein</fullName>
    </submittedName>
</protein>
<evidence type="ECO:0000313" key="3">
    <source>
        <dbReference type="Proteomes" id="UP001152622"/>
    </source>
</evidence>
<feature type="compositionally biased region" description="Basic and acidic residues" evidence="1">
    <location>
        <begin position="234"/>
        <end position="251"/>
    </location>
</feature>
<evidence type="ECO:0000256" key="1">
    <source>
        <dbReference type="SAM" id="MobiDB-lite"/>
    </source>
</evidence>